<evidence type="ECO:0000313" key="7">
    <source>
        <dbReference type="Proteomes" id="UP000549394"/>
    </source>
</evidence>
<comment type="subcellular location">
    <subcellularLocation>
        <location evidence="1">Cell projection</location>
        <location evidence="1">Cilium</location>
        <location evidence="1">Flagellum</location>
    </subcellularLocation>
</comment>
<proteinExistence type="inferred from homology"/>
<dbReference type="Proteomes" id="UP000549394">
    <property type="component" value="Unassembled WGS sequence"/>
</dbReference>
<dbReference type="EMBL" id="CAJFCJ010000033">
    <property type="protein sequence ID" value="CAD5126159.1"/>
    <property type="molecule type" value="Genomic_DNA"/>
</dbReference>
<protein>
    <submittedName>
        <fullName evidence="6">DgyrCDS14325</fullName>
    </submittedName>
</protein>
<evidence type="ECO:0000313" key="6">
    <source>
        <dbReference type="EMBL" id="CAD5126159.1"/>
    </source>
</evidence>
<keyword evidence="2" id="KW-0282">Flagellum</keyword>
<comment type="caution">
    <text evidence="6">The sequence shown here is derived from an EMBL/GenBank/DDBJ whole genome shotgun (WGS) entry which is preliminary data.</text>
</comment>
<dbReference type="InterPro" id="IPR047844">
    <property type="entry name" value="ROP_DD"/>
</dbReference>
<dbReference type="SUPFAM" id="SSF47391">
    <property type="entry name" value="Dimerization-anchoring domain of cAMP-dependent PK regulatory subunit"/>
    <property type="match status" value="1"/>
</dbReference>
<dbReference type="OrthoDB" id="10067602at2759"/>
<name>A0A7I8WD93_9ANNE</name>
<organism evidence="6 7">
    <name type="scientific">Dimorphilus gyrociliatus</name>
    <dbReference type="NCBI Taxonomy" id="2664684"/>
    <lineage>
        <taxon>Eukaryota</taxon>
        <taxon>Metazoa</taxon>
        <taxon>Spiralia</taxon>
        <taxon>Lophotrochozoa</taxon>
        <taxon>Annelida</taxon>
        <taxon>Polychaeta</taxon>
        <taxon>Polychaeta incertae sedis</taxon>
        <taxon>Dinophilidae</taxon>
        <taxon>Dimorphilus</taxon>
    </lineage>
</organism>
<sequence length="218" mass="24694">MSDEPYYCSAQINIPPEFPEILKQFTKSAIVTQPKDVLAWAAGYFRALANEEVPPVKQRIELPTVTQKFDSGLTPGNLRILNKQLGPKKTVEIDTILDYWQVLHLPKETFDEISRIGNFTGEVNWLNFFAIAISNINENLTDSMKLLCEQLTADPEGGAAKIPMQLFVDLYKYLVKIDGEISDSTVDTALNHLYYMSEKQDGMIMPRNFIAPECPPLY</sequence>
<comment type="similarity">
    <text evidence="5">Belongs to the ropporin family.</text>
</comment>
<dbReference type="CDD" id="cd23019">
    <property type="entry name" value="DD_ROP"/>
    <property type="match status" value="1"/>
</dbReference>
<reference evidence="6 7" key="1">
    <citation type="submission" date="2020-08" db="EMBL/GenBank/DDBJ databases">
        <authorList>
            <person name="Hejnol A."/>
        </authorList>
    </citation>
    <scope>NUCLEOTIDE SEQUENCE [LARGE SCALE GENOMIC DNA]</scope>
</reference>
<evidence type="ECO:0000256" key="4">
    <source>
        <dbReference type="ARBA" id="ARBA00023273"/>
    </source>
</evidence>
<keyword evidence="7" id="KW-1185">Reference proteome</keyword>
<dbReference type="AlphaFoldDB" id="A0A7I8WD93"/>
<dbReference type="Gene3D" id="1.20.890.10">
    <property type="entry name" value="cAMP-dependent protein kinase regulatory subunit, dimerization-anchoring domain"/>
    <property type="match status" value="1"/>
</dbReference>
<dbReference type="PANTHER" id="PTHR14952:SF9">
    <property type="entry name" value="EF-HAND DOMAIN-CONTAINING PROTEIN"/>
    <property type="match status" value="1"/>
</dbReference>
<evidence type="ECO:0000256" key="5">
    <source>
        <dbReference type="ARBA" id="ARBA00035651"/>
    </source>
</evidence>
<evidence type="ECO:0000256" key="2">
    <source>
        <dbReference type="ARBA" id="ARBA00022846"/>
    </source>
</evidence>
<keyword evidence="4" id="KW-0966">Cell projection</keyword>
<dbReference type="GO" id="GO:0031514">
    <property type="term" value="C:motile cilium"/>
    <property type="evidence" value="ECO:0007669"/>
    <property type="project" value="UniProtKB-SubCell"/>
</dbReference>
<keyword evidence="3" id="KW-0969">Cilium</keyword>
<evidence type="ECO:0000256" key="3">
    <source>
        <dbReference type="ARBA" id="ARBA00023069"/>
    </source>
</evidence>
<gene>
    <name evidence="6" type="ORF">DGYR_LOCUS13429</name>
</gene>
<dbReference type="PANTHER" id="PTHR14952">
    <property type="entry name" value="ROPPORIN-1-LIKE PROTEIN"/>
    <property type="match status" value="1"/>
</dbReference>
<dbReference type="FunFam" id="1.20.890.10:FF:000004">
    <property type="entry name" value="ropporin-1-like protein isoform X2"/>
    <property type="match status" value="1"/>
</dbReference>
<accession>A0A7I8WD93</accession>
<evidence type="ECO:0000256" key="1">
    <source>
        <dbReference type="ARBA" id="ARBA00004230"/>
    </source>
</evidence>